<evidence type="ECO:0000313" key="6">
    <source>
        <dbReference type="Proteomes" id="UP000306808"/>
    </source>
</evidence>
<dbReference type="InterPro" id="IPR003593">
    <property type="entry name" value="AAA+_ATPase"/>
</dbReference>
<dbReference type="CDD" id="cd03230">
    <property type="entry name" value="ABC_DR_subfamily_A"/>
    <property type="match status" value="1"/>
</dbReference>
<dbReference type="AlphaFoldDB" id="A0A4U0NJ37"/>
<accession>A0A4U0NJ37</accession>
<name>A0A4U0NJ37_9SPHI</name>
<dbReference type="Proteomes" id="UP000306808">
    <property type="component" value="Unassembled WGS sequence"/>
</dbReference>
<organism evidence="5 6">
    <name type="scientific">Sphingobacterium olei</name>
    <dbReference type="NCBI Taxonomy" id="2571155"/>
    <lineage>
        <taxon>Bacteria</taxon>
        <taxon>Pseudomonadati</taxon>
        <taxon>Bacteroidota</taxon>
        <taxon>Sphingobacteriia</taxon>
        <taxon>Sphingobacteriales</taxon>
        <taxon>Sphingobacteriaceae</taxon>
        <taxon>Sphingobacterium</taxon>
    </lineage>
</organism>
<dbReference type="InterPro" id="IPR051782">
    <property type="entry name" value="ABC_Transporter_VariousFunc"/>
</dbReference>
<evidence type="ECO:0000256" key="1">
    <source>
        <dbReference type="ARBA" id="ARBA00022448"/>
    </source>
</evidence>
<dbReference type="OrthoDB" id="9785229at2"/>
<dbReference type="InterPro" id="IPR017871">
    <property type="entry name" value="ABC_transporter-like_CS"/>
</dbReference>
<evidence type="ECO:0000313" key="5">
    <source>
        <dbReference type="EMBL" id="TJZ53722.1"/>
    </source>
</evidence>
<dbReference type="InterPro" id="IPR027417">
    <property type="entry name" value="P-loop_NTPase"/>
</dbReference>
<gene>
    <name evidence="5" type="ORF">FAZ15_17000</name>
</gene>
<comment type="caution">
    <text evidence="5">The sequence shown here is derived from an EMBL/GenBank/DDBJ whole genome shotgun (WGS) entry which is preliminary data.</text>
</comment>
<dbReference type="GO" id="GO:0016887">
    <property type="term" value="F:ATP hydrolysis activity"/>
    <property type="evidence" value="ECO:0007669"/>
    <property type="project" value="InterPro"/>
</dbReference>
<dbReference type="SMART" id="SM00382">
    <property type="entry name" value="AAA"/>
    <property type="match status" value="1"/>
</dbReference>
<dbReference type="SUPFAM" id="SSF52540">
    <property type="entry name" value="P-loop containing nucleoside triphosphate hydrolases"/>
    <property type="match status" value="1"/>
</dbReference>
<dbReference type="EMBL" id="SUME01000007">
    <property type="protein sequence ID" value="TJZ53722.1"/>
    <property type="molecule type" value="Genomic_DNA"/>
</dbReference>
<evidence type="ECO:0000259" key="4">
    <source>
        <dbReference type="PROSITE" id="PS50893"/>
    </source>
</evidence>
<sequence length="231" mass="25281">MLQIDNLTKYYGDYQALKGIDLTVDQGEVFCLLGQNGAGKSTTINLALGFLSPSSGRVLVNGVEVKPGDDRTRRMMAYIPEVVMLYGKLTAIENLDYFSRLAGFRYGRKELEALLLEADLQEGAFDRYVGSFSKGMRQKVGIAIAVGKNAGVLLMDEPTSGLDPRATEEFSLLVRQLSQRGRAILIATHDIFNAVSIGTRIGIMRSGELLHVQPASEVSAESLLKLYLETV</sequence>
<dbReference type="GO" id="GO:0005524">
    <property type="term" value="F:ATP binding"/>
    <property type="evidence" value="ECO:0007669"/>
    <property type="project" value="UniProtKB-KW"/>
</dbReference>
<proteinExistence type="predicted"/>
<dbReference type="InterPro" id="IPR003439">
    <property type="entry name" value="ABC_transporter-like_ATP-bd"/>
</dbReference>
<dbReference type="Pfam" id="PF00005">
    <property type="entry name" value="ABC_tran"/>
    <property type="match status" value="1"/>
</dbReference>
<dbReference type="Gene3D" id="3.40.50.300">
    <property type="entry name" value="P-loop containing nucleotide triphosphate hydrolases"/>
    <property type="match status" value="1"/>
</dbReference>
<dbReference type="PANTHER" id="PTHR42939">
    <property type="entry name" value="ABC TRANSPORTER ATP-BINDING PROTEIN ALBC-RELATED"/>
    <property type="match status" value="1"/>
</dbReference>
<feature type="domain" description="ABC transporter" evidence="4">
    <location>
        <begin position="2"/>
        <end position="231"/>
    </location>
</feature>
<dbReference type="RefSeq" id="WP_136902513.1">
    <property type="nucleotide sequence ID" value="NZ_SUME01000007.1"/>
</dbReference>
<dbReference type="PANTHER" id="PTHR42939:SF1">
    <property type="entry name" value="ABC TRANSPORTER ATP-BINDING PROTEIN ALBC-RELATED"/>
    <property type="match status" value="1"/>
</dbReference>
<keyword evidence="2" id="KW-0547">Nucleotide-binding</keyword>
<dbReference type="PROSITE" id="PS50893">
    <property type="entry name" value="ABC_TRANSPORTER_2"/>
    <property type="match status" value="1"/>
</dbReference>
<protein>
    <submittedName>
        <fullName evidence="5">ATP-binding cassette domain-containing protein</fullName>
    </submittedName>
</protein>
<keyword evidence="1" id="KW-0813">Transport</keyword>
<evidence type="ECO:0000256" key="3">
    <source>
        <dbReference type="ARBA" id="ARBA00022840"/>
    </source>
</evidence>
<dbReference type="PROSITE" id="PS00211">
    <property type="entry name" value="ABC_TRANSPORTER_1"/>
    <property type="match status" value="1"/>
</dbReference>
<keyword evidence="3 5" id="KW-0067">ATP-binding</keyword>
<evidence type="ECO:0000256" key="2">
    <source>
        <dbReference type="ARBA" id="ARBA00022741"/>
    </source>
</evidence>
<keyword evidence="6" id="KW-1185">Reference proteome</keyword>
<reference evidence="5 6" key="1">
    <citation type="submission" date="2019-04" db="EMBL/GenBank/DDBJ databases">
        <title>Sphingobacterium olei sp. nov., isolated from oil-contaminated soil.</title>
        <authorList>
            <person name="Liu B."/>
        </authorList>
    </citation>
    <scope>NUCLEOTIDE SEQUENCE [LARGE SCALE GENOMIC DNA]</scope>
    <source>
        <strain evidence="5 6">HAL-9</strain>
    </source>
</reference>